<feature type="compositionally biased region" description="Polar residues" evidence="1">
    <location>
        <begin position="1"/>
        <end position="11"/>
    </location>
</feature>
<reference evidence="3" key="1">
    <citation type="submission" date="2016-06" db="EMBL/GenBank/DDBJ databases">
        <title>Parallel loss of symbiosis genes in relatives of nitrogen-fixing non-legume Parasponia.</title>
        <authorList>
            <person name="Van Velzen R."/>
            <person name="Holmer R."/>
            <person name="Bu F."/>
            <person name="Rutten L."/>
            <person name="Van Zeijl A."/>
            <person name="Liu W."/>
            <person name="Santuari L."/>
            <person name="Cao Q."/>
            <person name="Sharma T."/>
            <person name="Shen D."/>
            <person name="Roswanjaya Y."/>
            <person name="Wardhani T."/>
            <person name="Kalhor M.S."/>
            <person name="Jansen J."/>
            <person name="Van den Hoogen J."/>
            <person name="Gungor B."/>
            <person name="Hartog M."/>
            <person name="Hontelez J."/>
            <person name="Verver J."/>
            <person name="Yang W.-C."/>
            <person name="Schijlen E."/>
            <person name="Repin R."/>
            <person name="Schilthuizen M."/>
            <person name="Schranz E."/>
            <person name="Heidstra R."/>
            <person name="Miyata K."/>
            <person name="Fedorova E."/>
            <person name="Kohlen W."/>
            <person name="Bisseling T."/>
            <person name="Smit S."/>
            <person name="Geurts R."/>
        </authorList>
    </citation>
    <scope>NUCLEOTIDE SEQUENCE [LARGE SCALE GENOMIC DNA]</scope>
    <source>
        <strain evidence="3">cv. RG33-2</strain>
    </source>
</reference>
<comment type="caution">
    <text evidence="2">The sequence shown here is derived from an EMBL/GenBank/DDBJ whole genome shotgun (WGS) entry which is preliminary data.</text>
</comment>
<dbReference type="OrthoDB" id="7763451at2759"/>
<organism evidence="2 3">
    <name type="scientific">Trema orientale</name>
    <name type="common">Charcoal tree</name>
    <name type="synonym">Celtis orientalis</name>
    <dbReference type="NCBI Taxonomy" id="63057"/>
    <lineage>
        <taxon>Eukaryota</taxon>
        <taxon>Viridiplantae</taxon>
        <taxon>Streptophyta</taxon>
        <taxon>Embryophyta</taxon>
        <taxon>Tracheophyta</taxon>
        <taxon>Spermatophyta</taxon>
        <taxon>Magnoliopsida</taxon>
        <taxon>eudicotyledons</taxon>
        <taxon>Gunneridae</taxon>
        <taxon>Pentapetalae</taxon>
        <taxon>rosids</taxon>
        <taxon>fabids</taxon>
        <taxon>Rosales</taxon>
        <taxon>Cannabaceae</taxon>
        <taxon>Trema</taxon>
    </lineage>
</organism>
<proteinExistence type="predicted"/>
<keyword evidence="3" id="KW-1185">Reference proteome</keyword>
<sequence>METQAPNSQNNYREDKNRPYSNGRVYVSKAQDAIANVFAKDFSAFAKPYNQRLDHLRFKYHYKNSKSGAACDLA</sequence>
<evidence type="ECO:0000313" key="2">
    <source>
        <dbReference type="EMBL" id="PON59875.1"/>
    </source>
</evidence>
<feature type="region of interest" description="Disordered" evidence="1">
    <location>
        <begin position="1"/>
        <end position="22"/>
    </location>
</feature>
<gene>
    <name evidence="2" type="ORF">TorRG33x02_286770</name>
</gene>
<evidence type="ECO:0000256" key="1">
    <source>
        <dbReference type="SAM" id="MobiDB-lite"/>
    </source>
</evidence>
<evidence type="ECO:0000313" key="3">
    <source>
        <dbReference type="Proteomes" id="UP000237000"/>
    </source>
</evidence>
<name>A0A2P5CFU9_TREOI</name>
<dbReference type="InParanoid" id="A0A2P5CFU9"/>
<dbReference type="AlphaFoldDB" id="A0A2P5CFU9"/>
<protein>
    <submittedName>
        <fullName evidence="2">Uncharacterized protein</fullName>
    </submittedName>
</protein>
<dbReference type="Proteomes" id="UP000237000">
    <property type="component" value="Unassembled WGS sequence"/>
</dbReference>
<accession>A0A2P5CFU9</accession>
<dbReference type="EMBL" id="JXTC01000370">
    <property type="protein sequence ID" value="PON59875.1"/>
    <property type="molecule type" value="Genomic_DNA"/>
</dbReference>